<evidence type="ECO:0000259" key="3">
    <source>
        <dbReference type="PROSITE" id="PS50075"/>
    </source>
</evidence>
<dbReference type="Proteomes" id="UP000584374">
    <property type="component" value="Unassembled WGS sequence"/>
</dbReference>
<reference evidence="4 5" key="1">
    <citation type="submission" date="2020-08" db="EMBL/GenBank/DDBJ databases">
        <title>Sequencing the genomes of 1000 actinobacteria strains.</title>
        <authorList>
            <person name="Klenk H.-P."/>
        </authorList>
    </citation>
    <scope>NUCLEOTIDE SEQUENCE [LARGE SCALE GENOMIC DNA]</scope>
    <source>
        <strain evidence="4 5">DSM 45584</strain>
    </source>
</reference>
<accession>A0A840QK30</accession>
<evidence type="ECO:0000256" key="1">
    <source>
        <dbReference type="ARBA" id="ARBA00022450"/>
    </source>
</evidence>
<keyword evidence="2" id="KW-0597">Phosphoprotein</keyword>
<dbReference type="Gene3D" id="1.10.1200.10">
    <property type="entry name" value="ACP-like"/>
    <property type="match status" value="1"/>
</dbReference>
<dbReference type="SUPFAM" id="SSF47336">
    <property type="entry name" value="ACP-like"/>
    <property type="match status" value="1"/>
</dbReference>
<dbReference type="EMBL" id="JACHIW010000003">
    <property type="protein sequence ID" value="MBB5159878.1"/>
    <property type="molecule type" value="Genomic_DNA"/>
</dbReference>
<name>A0A840QK30_9PSEU</name>
<evidence type="ECO:0000256" key="2">
    <source>
        <dbReference type="ARBA" id="ARBA00022553"/>
    </source>
</evidence>
<evidence type="ECO:0000313" key="5">
    <source>
        <dbReference type="Proteomes" id="UP000584374"/>
    </source>
</evidence>
<gene>
    <name evidence="4" type="ORF">BJ970_007478</name>
</gene>
<dbReference type="RefSeq" id="WP_184732912.1">
    <property type="nucleotide sequence ID" value="NZ_JACHIW010000003.1"/>
</dbReference>
<feature type="domain" description="Carrier" evidence="3">
    <location>
        <begin position="12"/>
        <end position="90"/>
    </location>
</feature>
<proteinExistence type="predicted"/>
<comment type="caution">
    <text evidence="4">The sequence shown here is derived from an EMBL/GenBank/DDBJ whole genome shotgun (WGS) entry which is preliminary data.</text>
</comment>
<keyword evidence="5" id="KW-1185">Reference proteome</keyword>
<dbReference type="InterPro" id="IPR009081">
    <property type="entry name" value="PP-bd_ACP"/>
</dbReference>
<evidence type="ECO:0000313" key="4">
    <source>
        <dbReference type="EMBL" id="MBB5159878.1"/>
    </source>
</evidence>
<dbReference type="AlphaFoldDB" id="A0A840QK30"/>
<dbReference type="PROSITE" id="PS50075">
    <property type="entry name" value="CARRIER"/>
    <property type="match status" value="1"/>
</dbReference>
<dbReference type="PROSITE" id="PS00012">
    <property type="entry name" value="PHOSPHOPANTETHEINE"/>
    <property type="match status" value="1"/>
</dbReference>
<dbReference type="InterPro" id="IPR006162">
    <property type="entry name" value="Ppantetheine_attach_site"/>
</dbReference>
<organism evidence="4 5">
    <name type="scientific">Saccharopolyspora phatthalungensis</name>
    <dbReference type="NCBI Taxonomy" id="664693"/>
    <lineage>
        <taxon>Bacteria</taxon>
        <taxon>Bacillati</taxon>
        <taxon>Actinomycetota</taxon>
        <taxon>Actinomycetes</taxon>
        <taxon>Pseudonocardiales</taxon>
        <taxon>Pseudonocardiaceae</taxon>
        <taxon>Saccharopolyspora</taxon>
    </lineage>
</organism>
<dbReference type="InterPro" id="IPR036736">
    <property type="entry name" value="ACP-like_sf"/>
</dbReference>
<dbReference type="SMART" id="SM00823">
    <property type="entry name" value="PKS_PP"/>
    <property type="match status" value="1"/>
</dbReference>
<keyword evidence="1" id="KW-0596">Phosphopantetheine</keyword>
<sequence length="95" mass="10429">MRGRFQAADGRRKAEIVVDFIRREVAAMLGLTGPHLVDPDADLFSLGFDSLNLIEIVASLGAELDENIPVSPFGDHPTIRGYVDNLAESFGWTTR</sequence>
<dbReference type="GO" id="GO:0031177">
    <property type="term" value="F:phosphopantetheine binding"/>
    <property type="evidence" value="ECO:0007669"/>
    <property type="project" value="InterPro"/>
</dbReference>
<dbReference type="Pfam" id="PF00550">
    <property type="entry name" value="PP-binding"/>
    <property type="match status" value="1"/>
</dbReference>
<protein>
    <submittedName>
        <fullName evidence="4">Acyl carrier protein</fullName>
    </submittedName>
</protein>
<dbReference type="InterPro" id="IPR020806">
    <property type="entry name" value="PKS_PP-bd"/>
</dbReference>